<feature type="domain" description="Peptidase S11 D-alanyl-D-alanine carboxypeptidase A N-terminal" evidence="8">
    <location>
        <begin position="45"/>
        <end position="277"/>
    </location>
</feature>
<keyword evidence="4" id="KW-0133">Cell shape</keyword>
<keyword evidence="9" id="KW-0645">Protease</keyword>
<dbReference type="InterPro" id="IPR012338">
    <property type="entry name" value="Beta-lactam/transpept-like"/>
</dbReference>
<evidence type="ECO:0000313" key="10">
    <source>
        <dbReference type="Proteomes" id="UP000664857"/>
    </source>
</evidence>
<reference evidence="9 10" key="1">
    <citation type="submission" date="2021-03" db="EMBL/GenBank/DDBJ databases">
        <title>Enterococcal diversity collection.</title>
        <authorList>
            <person name="Gilmore M.S."/>
            <person name="Schwartzman J."/>
            <person name="Van Tyne D."/>
            <person name="Martin M."/>
            <person name="Earl A.M."/>
            <person name="Manson A.L."/>
            <person name="Straub T."/>
            <person name="Salamzade R."/>
            <person name="Saavedra J."/>
            <person name="Lebreton F."/>
            <person name="Prichula J."/>
            <person name="Schaufler K."/>
            <person name="Gaca A."/>
            <person name="Sgardioli B."/>
            <person name="Wagenaar J."/>
            <person name="Strong T."/>
        </authorList>
    </citation>
    <scope>NUCLEOTIDE SEQUENCE [LARGE SCALE GENOMIC DNA]</scope>
    <source>
        <strain evidence="9 10">DIV0080</strain>
    </source>
</reference>
<keyword evidence="2" id="KW-0732">Signal</keyword>
<dbReference type="GO" id="GO:0004180">
    <property type="term" value="F:carboxypeptidase activity"/>
    <property type="evidence" value="ECO:0007669"/>
    <property type="project" value="UniProtKB-KW"/>
</dbReference>
<dbReference type="InterPro" id="IPR001967">
    <property type="entry name" value="Peptidase_S11_N"/>
</dbReference>
<keyword evidence="3" id="KW-0378">Hydrolase</keyword>
<evidence type="ECO:0000256" key="6">
    <source>
        <dbReference type="ARBA" id="ARBA00023316"/>
    </source>
</evidence>
<accession>A0ABS3HSB6</accession>
<proteinExistence type="inferred from homology"/>
<gene>
    <name evidence="9" type="ORF">DOK76_03105</name>
</gene>
<dbReference type="Proteomes" id="UP000664857">
    <property type="component" value="Unassembled WGS sequence"/>
</dbReference>
<dbReference type="EMBL" id="JAFLVX010000009">
    <property type="protein sequence ID" value="MBO0476043.1"/>
    <property type="molecule type" value="Genomic_DNA"/>
</dbReference>
<evidence type="ECO:0000259" key="8">
    <source>
        <dbReference type="Pfam" id="PF00768"/>
    </source>
</evidence>
<dbReference type="PANTHER" id="PTHR21581">
    <property type="entry name" value="D-ALANYL-D-ALANINE CARBOXYPEPTIDASE"/>
    <property type="match status" value="1"/>
</dbReference>
<evidence type="ECO:0000256" key="1">
    <source>
        <dbReference type="ARBA" id="ARBA00007164"/>
    </source>
</evidence>
<comment type="similarity">
    <text evidence="1 7">Belongs to the peptidase S11 family.</text>
</comment>
<keyword evidence="10" id="KW-1185">Reference proteome</keyword>
<evidence type="ECO:0000256" key="2">
    <source>
        <dbReference type="ARBA" id="ARBA00022729"/>
    </source>
</evidence>
<keyword evidence="6" id="KW-0961">Cell wall biogenesis/degradation</keyword>
<sequence length="298" mass="32164">MKKLISVILLLVLVSFGGYYVWAKQKPFNISLPTKTTDTLGVLDKVHSQGVYLKNLSRGEILIQKNTQKPVSIASLTKLVTAYLLLENEPDLTKTIQLDQRIVDELIGEGASLSGFKGVDVISIKDLAYGIVLPSGGDAAIAAANDVSGSEETFVSEMNAFAKQTGMKQTTFKNATGLDESGHVSTLKDLGLFMEVALKNQEFRGLVTTTTYQTEGTPFTPEGYYLESTLLKESSDLSLANGQLLGGKTGYTKKAGQCLISLADIKGEIFLLITTGAKGSPSTEQFNMTDAKMIYNHL</sequence>
<dbReference type="RefSeq" id="WP_206964910.1">
    <property type="nucleotide sequence ID" value="NZ_JAFLVX010000009.1"/>
</dbReference>
<evidence type="ECO:0000313" key="9">
    <source>
        <dbReference type="EMBL" id="MBO0476043.1"/>
    </source>
</evidence>
<dbReference type="Gene3D" id="3.40.710.10">
    <property type="entry name" value="DD-peptidase/beta-lactamase superfamily"/>
    <property type="match status" value="1"/>
</dbReference>
<organism evidence="9 10">
    <name type="scientific">Candidatus Vagococcus giribetii</name>
    <dbReference type="NCBI Taxonomy" id="2230876"/>
    <lineage>
        <taxon>Bacteria</taxon>
        <taxon>Bacillati</taxon>
        <taxon>Bacillota</taxon>
        <taxon>Bacilli</taxon>
        <taxon>Lactobacillales</taxon>
        <taxon>Enterococcaceae</taxon>
        <taxon>Vagococcus</taxon>
    </lineage>
</organism>
<protein>
    <submittedName>
        <fullName evidence="9">D-alanyl-D-alanine carboxypeptidase</fullName>
    </submittedName>
</protein>
<dbReference type="PANTHER" id="PTHR21581:SF6">
    <property type="entry name" value="TRAFFICKING PROTEIN PARTICLE COMPLEX SUBUNIT 12"/>
    <property type="match status" value="1"/>
</dbReference>
<evidence type="ECO:0000256" key="5">
    <source>
        <dbReference type="ARBA" id="ARBA00022984"/>
    </source>
</evidence>
<name>A0ABS3HSB6_9ENTE</name>
<dbReference type="Pfam" id="PF00768">
    <property type="entry name" value="Peptidase_S11"/>
    <property type="match status" value="1"/>
</dbReference>
<comment type="caution">
    <text evidence="9">The sequence shown here is derived from an EMBL/GenBank/DDBJ whole genome shotgun (WGS) entry which is preliminary data.</text>
</comment>
<evidence type="ECO:0000256" key="3">
    <source>
        <dbReference type="ARBA" id="ARBA00022801"/>
    </source>
</evidence>
<dbReference type="PRINTS" id="PR00725">
    <property type="entry name" value="DADACBPTASE1"/>
</dbReference>
<evidence type="ECO:0000256" key="7">
    <source>
        <dbReference type="RuleBase" id="RU004016"/>
    </source>
</evidence>
<evidence type="ECO:0000256" key="4">
    <source>
        <dbReference type="ARBA" id="ARBA00022960"/>
    </source>
</evidence>
<dbReference type="InterPro" id="IPR018044">
    <property type="entry name" value="Peptidase_S11"/>
</dbReference>
<keyword evidence="9" id="KW-0121">Carboxypeptidase</keyword>
<dbReference type="SUPFAM" id="SSF56601">
    <property type="entry name" value="beta-lactamase/transpeptidase-like"/>
    <property type="match status" value="1"/>
</dbReference>
<keyword evidence="5" id="KW-0573">Peptidoglycan synthesis</keyword>